<name>A0A550CEF6_9AGAR</name>
<reference evidence="1 2" key="1">
    <citation type="journal article" date="2019" name="New Phytol.">
        <title>Comparative genomics reveals unique wood-decay strategies and fruiting body development in the Schizophyllaceae.</title>
        <authorList>
            <person name="Almasi E."/>
            <person name="Sahu N."/>
            <person name="Krizsan K."/>
            <person name="Balint B."/>
            <person name="Kovacs G.M."/>
            <person name="Kiss B."/>
            <person name="Cseklye J."/>
            <person name="Drula E."/>
            <person name="Henrissat B."/>
            <person name="Nagy I."/>
            <person name="Chovatia M."/>
            <person name="Adam C."/>
            <person name="LaButti K."/>
            <person name="Lipzen A."/>
            <person name="Riley R."/>
            <person name="Grigoriev I.V."/>
            <person name="Nagy L.G."/>
        </authorList>
    </citation>
    <scope>NUCLEOTIDE SEQUENCE [LARGE SCALE GENOMIC DNA]</scope>
    <source>
        <strain evidence="1 2">NL-1724</strain>
    </source>
</reference>
<evidence type="ECO:0000313" key="1">
    <source>
        <dbReference type="EMBL" id="TRM63185.1"/>
    </source>
</evidence>
<dbReference type="Proteomes" id="UP000320762">
    <property type="component" value="Unassembled WGS sequence"/>
</dbReference>
<accession>A0A550CEF6</accession>
<protein>
    <submittedName>
        <fullName evidence="1">Uncharacterized protein</fullName>
    </submittedName>
</protein>
<sequence>MDHLFIRKDSFLYDYPPVVVLLGKSREKAVESLQPFIEAGKLRQRDADSTLALVSTVMDERLSWRSRILHCAGFSALSFLATAKIMSRRRWSVPARILTNSVAAMAATELFLINRIILVDHARWENALTNRAGMRNVLQQLHASEFVLTDPALQSSVHAQVETIAPADRWEELRMKSRATKDLILRRAGTETPIETHPAVLNYSGTQADASPPHEPLDMTEEERRFLELVESREKASSC</sequence>
<keyword evidence="2" id="KW-1185">Reference proteome</keyword>
<evidence type="ECO:0000313" key="2">
    <source>
        <dbReference type="Proteomes" id="UP000320762"/>
    </source>
</evidence>
<dbReference type="OrthoDB" id="10519570at2759"/>
<dbReference type="AlphaFoldDB" id="A0A550CEF6"/>
<dbReference type="EMBL" id="VDMD01000010">
    <property type="protein sequence ID" value="TRM63185.1"/>
    <property type="molecule type" value="Genomic_DNA"/>
</dbReference>
<gene>
    <name evidence="1" type="ORF">BD626DRAFT_34542</name>
</gene>
<organism evidence="1 2">
    <name type="scientific">Schizophyllum amplum</name>
    <dbReference type="NCBI Taxonomy" id="97359"/>
    <lineage>
        <taxon>Eukaryota</taxon>
        <taxon>Fungi</taxon>
        <taxon>Dikarya</taxon>
        <taxon>Basidiomycota</taxon>
        <taxon>Agaricomycotina</taxon>
        <taxon>Agaricomycetes</taxon>
        <taxon>Agaricomycetidae</taxon>
        <taxon>Agaricales</taxon>
        <taxon>Schizophyllaceae</taxon>
        <taxon>Schizophyllum</taxon>
    </lineage>
</organism>
<comment type="caution">
    <text evidence="1">The sequence shown here is derived from an EMBL/GenBank/DDBJ whole genome shotgun (WGS) entry which is preliminary data.</text>
</comment>
<proteinExistence type="predicted"/>